<dbReference type="RefSeq" id="XP_018225410.1">
    <property type="nucleotide sequence ID" value="XM_018370892.1"/>
</dbReference>
<dbReference type="AlphaFoldDB" id="A0A0W4ZG73"/>
<feature type="transmembrane region" description="Helical" evidence="1">
    <location>
        <begin position="23"/>
        <end position="44"/>
    </location>
</feature>
<keyword evidence="1" id="KW-1133">Transmembrane helix</keyword>
<evidence type="ECO:0000313" key="2">
    <source>
        <dbReference type="EMBL" id="KTW27368.1"/>
    </source>
</evidence>
<name>A0A0W4ZG73_PNEC8</name>
<accession>A0A0W4ZG73</accession>
<proteinExistence type="predicted"/>
<organism evidence="2 3">
    <name type="scientific">Pneumocystis carinii (strain B80)</name>
    <name type="common">Rat pneumocystis pneumonia agent</name>
    <name type="synonym">Pneumocystis carinii f. sp. carinii</name>
    <dbReference type="NCBI Taxonomy" id="1408658"/>
    <lineage>
        <taxon>Eukaryota</taxon>
        <taxon>Fungi</taxon>
        <taxon>Dikarya</taxon>
        <taxon>Ascomycota</taxon>
        <taxon>Taphrinomycotina</taxon>
        <taxon>Pneumocystomycetes</taxon>
        <taxon>Pneumocystaceae</taxon>
        <taxon>Pneumocystis</taxon>
    </lineage>
</organism>
<keyword evidence="1" id="KW-0472">Membrane</keyword>
<dbReference type="VEuPathDB" id="FungiDB:T552_02347"/>
<sequence>MYLFNVYTSELEEQYWYLENKSYSLPETLSLIYFMSPIYVYLGIENNTTHSEIAHTPTCRRNISYVQQLGAGCLVGFLSGVLAKHIGKFAIILFVGIYLISWGLFAALQSLGTCFYTYLIEYGTKKPKVSKKLSMSFSLKILFSK</sequence>
<feature type="transmembrane region" description="Helical" evidence="1">
    <location>
        <begin position="89"/>
        <end position="119"/>
    </location>
</feature>
<protein>
    <submittedName>
        <fullName evidence="2">Uncharacterized protein</fullName>
    </submittedName>
</protein>
<evidence type="ECO:0000256" key="1">
    <source>
        <dbReference type="SAM" id="Phobius"/>
    </source>
</evidence>
<dbReference type="Proteomes" id="UP000054454">
    <property type="component" value="Unassembled WGS sequence"/>
</dbReference>
<dbReference type="OrthoDB" id="5417857at2759"/>
<reference evidence="3" key="1">
    <citation type="journal article" date="2016" name="Nat. Commun.">
        <title>Genome analysis of three Pneumocystis species reveals adaptation mechanisms to life exclusively in mammalian hosts.</title>
        <authorList>
            <person name="Ma L."/>
            <person name="Chen Z."/>
            <person name="Huang D.W."/>
            <person name="Kutty G."/>
            <person name="Ishihara M."/>
            <person name="Wang H."/>
            <person name="Abouelleil A."/>
            <person name="Bishop L."/>
            <person name="Davey E."/>
            <person name="Deng R."/>
            <person name="Deng X."/>
            <person name="Fan L."/>
            <person name="Fantoni G."/>
            <person name="Fitzgerald M."/>
            <person name="Gogineni E."/>
            <person name="Goldberg J.M."/>
            <person name="Handley G."/>
            <person name="Hu X."/>
            <person name="Huber C."/>
            <person name="Jiao X."/>
            <person name="Jones K."/>
            <person name="Levin J.Z."/>
            <person name="Liu Y."/>
            <person name="Macdonald P."/>
            <person name="Melnikov A."/>
            <person name="Raley C."/>
            <person name="Sassi M."/>
            <person name="Sherman B.T."/>
            <person name="Song X."/>
            <person name="Sykes S."/>
            <person name="Tran B."/>
            <person name="Walsh L."/>
            <person name="Xia Y."/>
            <person name="Yang J."/>
            <person name="Young S."/>
            <person name="Zeng Q."/>
            <person name="Zheng X."/>
            <person name="Stephens R."/>
            <person name="Nusbaum C."/>
            <person name="Birren B.W."/>
            <person name="Azadi P."/>
            <person name="Lempicki R.A."/>
            <person name="Cuomo C.A."/>
            <person name="Kovacs J.A."/>
        </authorList>
    </citation>
    <scope>NUCLEOTIDE SEQUENCE [LARGE SCALE GENOMIC DNA]</scope>
    <source>
        <strain evidence="3">B80</strain>
    </source>
</reference>
<dbReference type="GeneID" id="28937095"/>
<evidence type="ECO:0000313" key="3">
    <source>
        <dbReference type="Proteomes" id="UP000054454"/>
    </source>
</evidence>
<keyword evidence="3" id="KW-1185">Reference proteome</keyword>
<dbReference type="EMBL" id="LFVZ01000010">
    <property type="protein sequence ID" value="KTW27368.1"/>
    <property type="molecule type" value="Genomic_DNA"/>
</dbReference>
<keyword evidence="1" id="KW-0812">Transmembrane</keyword>
<gene>
    <name evidence="2" type="ORF">T552_02347</name>
</gene>
<feature type="transmembrane region" description="Helical" evidence="1">
    <location>
        <begin position="65"/>
        <end position="83"/>
    </location>
</feature>
<comment type="caution">
    <text evidence="2">The sequence shown here is derived from an EMBL/GenBank/DDBJ whole genome shotgun (WGS) entry which is preliminary data.</text>
</comment>